<name>A0ABM1Y7J7_AEDAL</name>
<organism evidence="2 3">
    <name type="scientific">Aedes albopictus</name>
    <name type="common">Asian tiger mosquito</name>
    <name type="synonym">Stegomyia albopicta</name>
    <dbReference type="NCBI Taxonomy" id="7160"/>
    <lineage>
        <taxon>Eukaryota</taxon>
        <taxon>Metazoa</taxon>
        <taxon>Ecdysozoa</taxon>
        <taxon>Arthropoda</taxon>
        <taxon>Hexapoda</taxon>
        <taxon>Insecta</taxon>
        <taxon>Pterygota</taxon>
        <taxon>Neoptera</taxon>
        <taxon>Endopterygota</taxon>
        <taxon>Diptera</taxon>
        <taxon>Nematocera</taxon>
        <taxon>Culicoidea</taxon>
        <taxon>Culicidae</taxon>
        <taxon>Culicinae</taxon>
        <taxon>Aedini</taxon>
        <taxon>Aedes</taxon>
        <taxon>Stegomyia</taxon>
    </lineage>
</organism>
<dbReference type="SMART" id="SM00952">
    <property type="entry name" value="RAP"/>
    <property type="match status" value="1"/>
</dbReference>
<dbReference type="GeneID" id="115269090"/>
<dbReference type="EnsemblMetazoa" id="AALFPA23_006517.R8495">
    <property type="protein sequence ID" value="AALFPA23_006517.P8495"/>
    <property type="gene ID" value="AALFPA23_006517"/>
</dbReference>
<proteinExistence type="predicted"/>
<dbReference type="RefSeq" id="XP_029733304.2">
    <property type="nucleotide sequence ID" value="XM_029877444.2"/>
</dbReference>
<dbReference type="Proteomes" id="UP000069940">
    <property type="component" value="Unassembled WGS sequence"/>
</dbReference>
<keyword evidence="3" id="KW-1185">Reference proteome</keyword>
<evidence type="ECO:0000259" key="1">
    <source>
        <dbReference type="PROSITE" id="PS51286"/>
    </source>
</evidence>
<reference evidence="2" key="2">
    <citation type="submission" date="2025-05" db="UniProtKB">
        <authorList>
            <consortium name="EnsemblMetazoa"/>
        </authorList>
    </citation>
    <scope>IDENTIFICATION</scope>
    <source>
        <strain evidence="2">Foshan</strain>
    </source>
</reference>
<sequence length="620" mass="71479">MLRRLVYQTFRAFDASITNRALSLSSQVLTKDLQLPFATSNTSTTTPIHAQTESYLNLLKNATDAKEVLEFLPTLDKRKLDRQTVTLNALKTLFELHKLGKTSIQRQDVLNHPRFAELCKVLKYEARGFVMNDVTESLKILTYFGVRSNSEIMTVFLQLLRHQINDINLDQIVFLDFILKKMDRSPLVEALQLALPMLLQIQISYKMDHENVQQLVELIGFVSQHRVSDRCVTNVVSALTLHGTSLTGIQAADVLKALTNFNNMEPLHVKLLNNVYETLIEKIDEINFKTIDFLMKKIVEKNLDKYPMFYNDVYFKRSAQFVVNHDMGIMNALYFQKKLNKIAYLHIPLLDYIDSQADNLSIVPNSGIIAVVAAFSNADYRPSNWEVLKSEITRHSFIENPAIPWIRYNLELLSLGIYNKQLLEQYLEPLALERSMHRNTVVDYLQLLELSRTLQLLFPEYDGPLPEKRYIEKGTVLLLQNNELPLQKPLEMIFGGEGSVLPQVTSDYGHVLDHVLVFDREGRIVKQPILFDDEEQQQAARIEDIISRGQRVVVVLCLPKSYYALNVNRLRGRFAMFIRTIEALGVSVVPVPYQMWSNLPEAERLPYLEREVRAKINCMQ</sequence>
<protein>
    <recommendedName>
        <fullName evidence="1">RAP domain-containing protein</fullName>
    </recommendedName>
</protein>
<accession>A0ABM1Y7J7</accession>
<dbReference type="InterPro" id="IPR013579">
    <property type="entry name" value="FAST_2"/>
</dbReference>
<evidence type="ECO:0000313" key="3">
    <source>
        <dbReference type="Proteomes" id="UP000069940"/>
    </source>
</evidence>
<feature type="domain" description="RAP" evidence="1">
    <location>
        <begin position="553"/>
        <end position="610"/>
    </location>
</feature>
<dbReference type="PROSITE" id="PS51286">
    <property type="entry name" value="RAP"/>
    <property type="match status" value="1"/>
</dbReference>
<reference evidence="3" key="1">
    <citation type="journal article" date="2015" name="Proc. Natl. Acad. Sci. U.S.A.">
        <title>Genome sequence of the Asian Tiger mosquito, Aedes albopictus, reveals insights into its biology, genetics, and evolution.</title>
        <authorList>
            <person name="Chen X.G."/>
            <person name="Jiang X."/>
            <person name="Gu J."/>
            <person name="Xu M."/>
            <person name="Wu Y."/>
            <person name="Deng Y."/>
            <person name="Zhang C."/>
            <person name="Bonizzoni M."/>
            <person name="Dermauw W."/>
            <person name="Vontas J."/>
            <person name="Armbruster P."/>
            <person name="Huang X."/>
            <person name="Yang Y."/>
            <person name="Zhang H."/>
            <person name="He W."/>
            <person name="Peng H."/>
            <person name="Liu Y."/>
            <person name="Wu K."/>
            <person name="Chen J."/>
            <person name="Lirakis M."/>
            <person name="Topalis P."/>
            <person name="Van Leeuwen T."/>
            <person name="Hall A.B."/>
            <person name="Jiang X."/>
            <person name="Thorpe C."/>
            <person name="Mueller R.L."/>
            <person name="Sun C."/>
            <person name="Waterhouse R.M."/>
            <person name="Yan G."/>
            <person name="Tu Z.J."/>
            <person name="Fang X."/>
            <person name="James A.A."/>
        </authorList>
    </citation>
    <scope>NUCLEOTIDE SEQUENCE [LARGE SCALE GENOMIC DNA]</scope>
    <source>
        <strain evidence="3">Foshan</strain>
    </source>
</reference>
<dbReference type="Pfam" id="PF08368">
    <property type="entry name" value="FAST_2"/>
    <property type="match status" value="1"/>
</dbReference>
<evidence type="ECO:0000313" key="2">
    <source>
        <dbReference type="EnsemblMetazoa" id="AALFPA23_006517.P8495"/>
    </source>
</evidence>
<dbReference type="InterPro" id="IPR013584">
    <property type="entry name" value="RAP"/>
</dbReference>